<proteinExistence type="predicted"/>
<dbReference type="Proteomes" id="UP000789920">
    <property type="component" value="Unassembled WGS sequence"/>
</dbReference>
<keyword evidence="2" id="KW-1185">Reference proteome</keyword>
<accession>A0ACA9QZJ4</accession>
<feature type="non-terminal residue" evidence="1">
    <location>
        <position position="1"/>
    </location>
</feature>
<reference evidence="1" key="1">
    <citation type="submission" date="2021-06" db="EMBL/GenBank/DDBJ databases">
        <authorList>
            <person name="Kallberg Y."/>
            <person name="Tangrot J."/>
            <person name="Rosling A."/>
        </authorList>
    </citation>
    <scope>NUCLEOTIDE SEQUENCE</scope>
    <source>
        <strain evidence="1">MA461A</strain>
    </source>
</reference>
<name>A0ACA9QZJ4_9GLOM</name>
<evidence type="ECO:0000313" key="2">
    <source>
        <dbReference type="Proteomes" id="UP000789920"/>
    </source>
</evidence>
<protein>
    <submittedName>
        <fullName evidence="1">7341_t:CDS:1</fullName>
    </submittedName>
</protein>
<organism evidence="1 2">
    <name type="scientific">Racocetra persica</name>
    <dbReference type="NCBI Taxonomy" id="160502"/>
    <lineage>
        <taxon>Eukaryota</taxon>
        <taxon>Fungi</taxon>
        <taxon>Fungi incertae sedis</taxon>
        <taxon>Mucoromycota</taxon>
        <taxon>Glomeromycotina</taxon>
        <taxon>Glomeromycetes</taxon>
        <taxon>Diversisporales</taxon>
        <taxon>Gigasporaceae</taxon>
        <taxon>Racocetra</taxon>
    </lineage>
</organism>
<comment type="caution">
    <text evidence="1">The sequence shown here is derived from an EMBL/GenBank/DDBJ whole genome shotgun (WGS) entry which is preliminary data.</text>
</comment>
<gene>
    <name evidence="1" type="ORF">RPERSI_LOCUS16403</name>
</gene>
<dbReference type="EMBL" id="CAJVQC010040505">
    <property type="protein sequence ID" value="CAG8771011.1"/>
    <property type="molecule type" value="Genomic_DNA"/>
</dbReference>
<sequence>YDRTTLQFRNDQDKIRYFLDTKYIEASKAAVVLDLKDEAAAVLAQAE</sequence>
<evidence type="ECO:0000313" key="1">
    <source>
        <dbReference type="EMBL" id="CAG8771011.1"/>
    </source>
</evidence>